<comment type="caution">
    <text evidence="1">The sequence shown here is derived from an EMBL/GenBank/DDBJ whole genome shotgun (WGS) entry which is preliminary data.</text>
</comment>
<keyword evidence="2" id="KW-1185">Reference proteome</keyword>
<dbReference type="RefSeq" id="WP_152762770.1">
    <property type="nucleotide sequence ID" value="NZ_WHLY01000002.1"/>
</dbReference>
<proteinExistence type="predicted"/>
<organism evidence="1 2">
    <name type="scientific">Salmonirosea aquatica</name>
    <dbReference type="NCBI Taxonomy" id="2654236"/>
    <lineage>
        <taxon>Bacteria</taxon>
        <taxon>Pseudomonadati</taxon>
        <taxon>Bacteroidota</taxon>
        <taxon>Cytophagia</taxon>
        <taxon>Cytophagales</taxon>
        <taxon>Spirosomataceae</taxon>
        <taxon>Salmonirosea</taxon>
    </lineage>
</organism>
<dbReference type="EMBL" id="WHLY01000002">
    <property type="protein sequence ID" value="MPR35585.1"/>
    <property type="molecule type" value="Genomic_DNA"/>
</dbReference>
<dbReference type="SUPFAM" id="SSF160574">
    <property type="entry name" value="BT0923-like"/>
    <property type="match status" value="1"/>
</dbReference>
<name>A0A7C9F4Y8_9BACT</name>
<protein>
    <submittedName>
        <fullName evidence="1">Uncharacterized protein</fullName>
    </submittedName>
</protein>
<dbReference type="AlphaFoldDB" id="A0A7C9F4Y8"/>
<dbReference type="Proteomes" id="UP000479293">
    <property type="component" value="Unassembled WGS sequence"/>
</dbReference>
<reference evidence="1 2" key="1">
    <citation type="submission" date="2019-10" db="EMBL/GenBank/DDBJ databases">
        <title>Draft Genome Sequence of Cytophagaceae sp. SJW1-29.</title>
        <authorList>
            <person name="Choi A."/>
        </authorList>
    </citation>
    <scope>NUCLEOTIDE SEQUENCE [LARGE SCALE GENOMIC DNA]</scope>
    <source>
        <strain evidence="1 2">SJW1-29</strain>
    </source>
</reference>
<sequence>MKLTVFMMASVLGLLILGCQKDSLAPVNDTAFEAMTLSAARYSVEADSTTKMKCKGRLMELAEAAIPAAVTAHISANYDGATLKFAATDESGNVVIGLTLADGTPKGLLFDSAGNFKEELKHYKQHAKLTEVAVVDLPASITDYVAATYAGAEIKHAGTNEAGEYFVMLVSDSKPVVLLFNADGTFNKALDKPMHHGKKFGPGRK</sequence>
<evidence type="ECO:0000313" key="2">
    <source>
        <dbReference type="Proteomes" id="UP000479293"/>
    </source>
</evidence>
<dbReference type="PROSITE" id="PS51257">
    <property type="entry name" value="PROKAR_LIPOPROTEIN"/>
    <property type="match status" value="1"/>
</dbReference>
<dbReference type="Gene3D" id="3.40.1420.30">
    <property type="match status" value="1"/>
</dbReference>
<evidence type="ECO:0000313" key="1">
    <source>
        <dbReference type="EMBL" id="MPR35585.1"/>
    </source>
</evidence>
<accession>A0A7C9F4Y8</accession>
<gene>
    <name evidence="1" type="ORF">GBK04_20085</name>
</gene>